<proteinExistence type="predicted"/>
<feature type="domain" description="AB hydrolase-1" evidence="2">
    <location>
        <begin position="29"/>
        <end position="276"/>
    </location>
</feature>
<organism evidence="3 4">
    <name type="scientific">Cordyceps confragosa</name>
    <name type="common">Lecanicillium lecanii</name>
    <dbReference type="NCBI Taxonomy" id="2714763"/>
    <lineage>
        <taxon>Eukaryota</taxon>
        <taxon>Fungi</taxon>
        <taxon>Dikarya</taxon>
        <taxon>Ascomycota</taxon>
        <taxon>Pezizomycotina</taxon>
        <taxon>Sordariomycetes</taxon>
        <taxon>Hypocreomycetidae</taxon>
        <taxon>Hypocreales</taxon>
        <taxon>Cordycipitaceae</taxon>
        <taxon>Akanthomyces</taxon>
    </lineage>
</organism>
<dbReference type="GO" id="GO:0016020">
    <property type="term" value="C:membrane"/>
    <property type="evidence" value="ECO:0007669"/>
    <property type="project" value="TreeGrafter"/>
</dbReference>
<sequence length="291" mass="32233">MGAQSVVTLSDGAKVLVRILGESVESSKPLLIALHGAPGLSSHSEPENSFGFLNSRFRVLVYDARGSGESDLKTPFTDERWIADLDEIRQWAGEDKITLAGGSYGGFVALGYTLLHPDHVSALILRDTWPYGFRGTLRALNNVARSTEITTDPAQQVRIWSGSLRDNDDLETGLADILPIYTAKKQQGAVPAADDQSFENAKKYYHYETHNAAFSYSVPRFDVRARLYEIKVPTLVVVGRHDPIAPVEDSQEIKEGIDDSVLAIFENSGHSPPSEEPKLFQETLWEFLNRN</sequence>
<dbReference type="InterPro" id="IPR000639">
    <property type="entry name" value="Epox_hydrolase-like"/>
</dbReference>
<dbReference type="PANTHER" id="PTHR43798">
    <property type="entry name" value="MONOACYLGLYCEROL LIPASE"/>
    <property type="match status" value="1"/>
</dbReference>
<comment type="caution">
    <text evidence="3">The sequence shown here is derived from an EMBL/GenBank/DDBJ whole genome shotgun (WGS) entry which is preliminary data.</text>
</comment>
<evidence type="ECO:0000313" key="4">
    <source>
        <dbReference type="Proteomes" id="UP000243081"/>
    </source>
</evidence>
<dbReference type="InterPro" id="IPR050266">
    <property type="entry name" value="AB_hydrolase_sf"/>
</dbReference>
<dbReference type="Gene3D" id="3.40.50.1820">
    <property type="entry name" value="alpha/beta hydrolase"/>
    <property type="match status" value="1"/>
</dbReference>
<evidence type="ECO:0000313" key="3">
    <source>
        <dbReference type="EMBL" id="OAQ99971.1"/>
    </source>
</evidence>
<dbReference type="PRINTS" id="PR00111">
    <property type="entry name" value="ABHYDROLASE"/>
</dbReference>
<keyword evidence="4" id="KW-1185">Reference proteome</keyword>
<gene>
    <name evidence="3" type="ORF">LLEC1_05594</name>
</gene>
<dbReference type="OMA" id="YVETHGN"/>
<dbReference type="EMBL" id="LUKN01001921">
    <property type="protein sequence ID" value="OAQ99971.1"/>
    <property type="molecule type" value="Genomic_DNA"/>
</dbReference>
<keyword evidence="1" id="KW-0378">Hydrolase</keyword>
<dbReference type="InterPro" id="IPR000073">
    <property type="entry name" value="AB_hydrolase_1"/>
</dbReference>
<dbReference type="PANTHER" id="PTHR43798:SF31">
    <property type="entry name" value="AB HYDROLASE SUPERFAMILY PROTEIN YCLE"/>
    <property type="match status" value="1"/>
</dbReference>
<dbReference type="GO" id="GO:0016787">
    <property type="term" value="F:hydrolase activity"/>
    <property type="evidence" value="ECO:0007669"/>
    <property type="project" value="UniProtKB-KW"/>
</dbReference>
<dbReference type="AlphaFoldDB" id="A0A179IDJ1"/>
<dbReference type="SUPFAM" id="SSF53474">
    <property type="entry name" value="alpha/beta-Hydrolases"/>
    <property type="match status" value="1"/>
</dbReference>
<dbReference type="Pfam" id="PF00561">
    <property type="entry name" value="Abhydrolase_1"/>
    <property type="match status" value="1"/>
</dbReference>
<dbReference type="OrthoDB" id="408373at2759"/>
<reference evidence="3 4" key="1">
    <citation type="submission" date="2016-03" db="EMBL/GenBank/DDBJ databases">
        <title>Fine-scale spatial genetic structure of a fungal parasite of coffee scale insects.</title>
        <authorList>
            <person name="Jackson D."/>
            <person name="Zemenick K.A."/>
            <person name="Malloure B."/>
            <person name="Quandt C.A."/>
            <person name="James T.Y."/>
        </authorList>
    </citation>
    <scope>NUCLEOTIDE SEQUENCE [LARGE SCALE GENOMIC DNA]</scope>
    <source>
        <strain evidence="3 4">UM487</strain>
    </source>
</reference>
<evidence type="ECO:0000259" key="2">
    <source>
        <dbReference type="Pfam" id="PF00561"/>
    </source>
</evidence>
<dbReference type="Proteomes" id="UP000243081">
    <property type="component" value="Unassembled WGS sequence"/>
</dbReference>
<protein>
    <recommendedName>
        <fullName evidence="2">AB hydrolase-1 domain-containing protein</fullName>
    </recommendedName>
</protein>
<name>A0A179IDJ1_CORDF</name>
<dbReference type="InterPro" id="IPR029058">
    <property type="entry name" value="AB_hydrolase_fold"/>
</dbReference>
<accession>A0A179IDJ1</accession>
<dbReference type="PRINTS" id="PR00412">
    <property type="entry name" value="EPOXHYDRLASE"/>
</dbReference>
<evidence type="ECO:0000256" key="1">
    <source>
        <dbReference type="ARBA" id="ARBA00022801"/>
    </source>
</evidence>